<dbReference type="Proteomes" id="UP000199120">
    <property type="component" value="Unassembled WGS sequence"/>
</dbReference>
<reference evidence="6" key="1">
    <citation type="submission" date="2016-10" db="EMBL/GenBank/DDBJ databases">
        <authorList>
            <person name="Varghese N."/>
            <person name="Submissions S."/>
        </authorList>
    </citation>
    <scope>NUCLEOTIDE SEQUENCE [LARGE SCALE GENOMIC DNA]</scope>
    <source>
        <strain evidence="6">LMG 26416</strain>
    </source>
</reference>
<dbReference type="SUPFAM" id="SSF56235">
    <property type="entry name" value="N-terminal nucleophile aminohydrolases (Ntn hydrolases)"/>
    <property type="match status" value="1"/>
</dbReference>
<gene>
    <name evidence="5" type="ORF">SAMN05192542_101285</name>
</gene>
<evidence type="ECO:0000256" key="1">
    <source>
        <dbReference type="ARBA" id="ARBA00006586"/>
    </source>
</evidence>
<evidence type="ECO:0000256" key="2">
    <source>
        <dbReference type="ARBA" id="ARBA00022729"/>
    </source>
</evidence>
<proteinExistence type="inferred from homology"/>
<keyword evidence="2" id="KW-0732">Signal</keyword>
<dbReference type="Gene3D" id="3.60.20.10">
    <property type="entry name" value="Glutamine Phosphoribosylpyrophosphate, subunit 1, domain 1"/>
    <property type="match status" value="1"/>
</dbReference>
<organism evidence="5 6">
    <name type="scientific">Paraburkholderia caballeronis</name>
    <dbReference type="NCBI Taxonomy" id="416943"/>
    <lineage>
        <taxon>Bacteria</taxon>
        <taxon>Pseudomonadati</taxon>
        <taxon>Pseudomonadota</taxon>
        <taxon>Betaproteobacteria</taxon>
        <taxon>Burkholderiales</taxon>
        <taxon>Burkholderiaceae</taxon>
        <taxon>Paraburkholderia</taxon>
    </lineage>
</organism>
<name>A0A1H7FDM6_9BURK</name>
<accession>A0A1H7FDM6</accession>
<dbReference type="STRING" id="416943.SAMN05445871_5978"/>
<dbReference type="RefSeq" id="WP_167627163.1">
    <property type="nucleotide sequence ID" value="NZ_FNSR01000003.1"/>
</dbReference>
<dbReference type="Pfam" id="PF01804">
    <property type="entry name" value="Penicil_amidase"/>
    <property type="match status" value="1"/>
</dbReference>
<dbReference type="InterPro" id="IPR029055">
    <property type="entry name" value="Ntn_hydrolases_N"/>
</dbReference>
<dbReference type="Gene3D" id="2.30.120.10">
    <property type="match status" value="1"/>
</dbReference>
<keyword evidence="4" id="KW-0865">Zymogen</keyword>
<sequence>MTGAAANNSRRSRASAQRGVRFGVVIAAASVLAACHMQDLREEPAADANGPYRAQISRTTYGIPHIKANDWGSLGYGYGYAQAQDSLCTLADAFVTYRGQRSRYFGADKPVPVRSTTGRPLNVDSDFYYRFVADDRAVDAFAHAQSASIRATVRGYAAGYDRYVRDLKADPSATAQAECRGAPWLADITERDVYRRMYAAMLAGGYANFVHPIVSARLPSGQAASRDDGAPPPLAQAYVQAGGAEGVGSNAIAFGADATGTGHGLLFGNPHWFWRGADHFYQAQLTIPGKLDVSGASFLGVPVTMIGFNRDVAWSLTVSSARRFGIFRLALAPGRPDAYLLDGKPVAMDAVTISIDALQPDGSLSPITRTLYRTRFGPLIDLSGFSPALAATPQAAYAIRDVNADNYRTFATFVRWSQADSLDRFIDVAKRDASMPWVNTLAIGRNDRRAWYGDVGAIPDVPSALTDRCAPQPLASAFAKRVPGVPLLDGSRTECDWASAPGQAQPGTLPSRALPALARTDYVANMNNSYRIANPSQPLSGFPPIFAEEPSALSLRARLGFMLVQQRLAGTDGYGAGGANVDSVGRMALNSRVLSAELSRADALAAACAQPDVLVRNDPASGKPLPTPQAVDLAGACAVLRAWDGTGTADARGANLWSAFWTALTRAQPKPVYRIPYDPNDPVHTPSGPVIDAALAREALGEAVLALRHASLPLDSRRGDALYVTRDSRRIPLYGGCSQEGYFTAACSGEEIDGPDGYTMNGNANGNTYMQIVTFDDGGPQAYTLLASSESDDPASAHRADYTDAYAKQRWLRVPFTDAQIGSDPNLSVTTIEGR</sequence>
<dbReference type="AlphaFoldDB" id="A0A1H7FDM6"/>
<dbReference type="InterPro" id="IPR043146">
    <property type="entry name" value="Penicillin_amidase_N_B-knob"/>
</dbReference>
<dbReference type="PANTHER" id="PTHR34218">
    <property type="entry name" value="PEPTIDASE S45 PENICILLIN AMIDASE"/>
    <property type="match status" value="1"/>
</dbReference>
<dbReference type="EMBL" id="FOAJ01000001">
    <property type="protein sequence ID" value="SEK24088.1"/>
    <property type="molecule type" value="Genomic_DNA"/>
</dbReference>
<dbReference type="GO" id="GO:0017000">
    <property type="term" value="P:antibiotic biosynthetic process"/>
    <property type="evidence" value="ECO:0007669"/>
    <property type="project" value="InterPro"/>
</dbReference>
<dbReference type="InterPro" id="IPR002692">
    <property type="entry name" value="S45"/>
</dbReference>
<keyword evidence="6" id="KW-1185">Reference proteome</keyword>
<dbReference type="PANTHER" id="PTHR34218:SF3">
    <property type="entry name" value="ACYL-HOMOSERINE LACTONE ACYLASE PVDQ"/>
    <property type="match status" value="1"/>
</dbReference>
<evidence type="ECO:0000313" key="6">
    <source>
        <dbReference type="Proteomes" id="UP000199120"/>
    </source>
</evidence>
<dbReference type="InterPro" id="IPR043147">
    <property type="entry name" value="Penicillin_amidase_A-knob"/>
</dbReference>
<dbReference type="InterPro" id="IPR023343">
    <property type="entry name" value="Penicillin_amidase_dom1"/>
</dbReference>
<keyword evidence="3" id="KW-0378">Hydrolase</keyword>
<protein>
    <submittedName>
        <fullName evidence="5">Acyl-homoserine-lactone acylase</fullName>
    </submittedName>
</protein>
<comment type="similarity">
    <text evidence="1">Belongs to the peptidase S45 family.</text>
</comment>
<dbReference type="Gene3D" id="1.10.1400.10">
    <property type="match status" value="1"/>
</dbReference>
<dbReference type="Gene3D" id="1.10.439.10">
    <property type="entry name" value="Penicillin Amidohydrolase, domain 1"/>
    <property type="match status" value="1"/>
</dbReference>
<evidence type="ECO:0000256" key="4">
    <source>
        <dbReference type="ARBA" id="ARBA00023145"/>
    </source>
</evidence>
<evidence type="ECO:0000256" key="3">
    <source>
        <dbReference type="ARBA" id="ARBA00022801"/>
    </source>
</evidence>
<dbReference type="GO" id="GO:0016811">
    <property type="term" value="F:hydrolase activity, acting on carbon-nitrogen (but not peptide) bonds, in linear amides"/>
    <property type="evidence" value="ECO:0007669"/>
    <property type="project" value="InterPro"/>
</dbReference>
<evidence type="ECO:0000313" key="5">
    <source>
        <dbReference type="EMBL" id="SEK24088.1"/>
    </source>
</evidence>